<evidence type="ECO:0000256" key="1">
    <source>
        <dbReference type="SAM" id="MobiDB-lite"/>
    </source>
</evidence>
<proteinExistence type="predicted"/>
<evidence type="ECO:0000256" key="2">
    <source>
        <dbReference type="SAM" id="SignalP"/>
    </source>
</evidence>
<keyword evidence="4" id="KW-1185">Reference proteome</keyword>
<gene>
    <name evidence="3" type="ORF">DSTB1V02_LOCUS5811</name>
</gene>
<dbReference type="EMBL" id="LR900514">
    <property type="protein sequence ID" value="CAD7245945.1"/>
    <property type="molecule type" value="Genomic_DNA"/>
</dbReference>
<sequence>MQAAAAVAPLAFGVCRLSMLALERGVTAAVLLPLAVESGPGPGPVNGEVSNDEEGSMNESDTGDLHDQDSLDSNDGNDAATPSGALNLVTGLSRSGPGPGTSGGIPQPPPPPPPPLTLPPIPTTTVPTSSSNSMPGSPGTPNGGGGSPASSSPPLTPTPTHTPTPTASVSAATVQAALAAIQAGQLSLNQVGSFRSLSTVAGVPCRTGKLLAVETDYSAMHT</sequence>
<dbReference type="AlphaFoldDB" id="A0A7R8XEX9"/>
<name>A0A7R8XEX9_9CRUS</name>
<feature type="compositionally biased region" description="Low complexity" evidence="1">
    <location>
        <begin position="123"/>
        <end position="140"/>
    </location>
</feature>
<protein>
    <submittedName>
        <fullName evidence="3">Uncharacterized protein</fullName>
    </submittedName>
</protein>
<feature type="compositionally biased region" description="Pro residues" evidence="1">
    <location>
        <begin position="106"/>
        <end position="122"/>
    </location>
</feature>
<evidence type="ECO:0000313" key="4">
    <source>
        <dbReference type="Proteomes" id="UP000677054"/>
    </source>
</evidence>
<feature type="chain" id="PRO_5036209175" evidence="2">
    <location>
        <begin position="29"/>
        <end position="222"/>
    </location>
</feature>
<organism evidence="3">
    <name type="scientific">Darwinula stevensoni</name>
    <dbReference type="NCBI Taxonomy" id="69355"/>
    <lineage>
        <taxon>Eukaryota</taxon>
        <taxon>Metazoa</taxon>
        <taxon>Ecdysozoa</taxon>
        <taxon>Arthropoda</taxon>
        <taxon>Crustacea</taxon>
        <taxon>Oligostraca</taxon>
        <taxon>Ostracoda</taxon>
        <taxon>Podocopa</taxon>
        <taxon>Podocopida</taxon>
        <taxon>Darwinulocopina</taxon>
        <taxon>Darwinuloidea</taxon>
        <taxon>Darwinulidae</taxon>
        <taxon>Darwinula</taxon>
    </lineage>
</organism>
<reference evidence="3" key="1">
    <citation type="submission" date="2020-11" db="EMBL/GenBank/DDBJ databases">
        <authorList>
            <person name="Tran Van P."/>
        </authorList>
    </citation>
    <scope>NUCLEOTIDE SEQUENCE</scope>
</reference>
<feature type="signal peptide" evidence="2">
    <location>
        <begin position="1"/>
        <end position="28"/>
    </location>
</feature>
<keyword evidence="2" id="KW-0732">Signal</keyword>
<accession>A0A7R8XEX9</accession>
<dbReference type="Proteomes" id="UP000677054">
    <property type="component" value="Unassembled WGS sequence"/>
</dbReference>
<evidence type="ECO:0000313" key="3">
    <source>
        <dbReference type="EMBL" id="CAD7245945.1"/>
    </source>
</evidence>
<feature type="region of interest" description="Disordered" evidence="1">
    <location>
        <begin position="36"/>
        <end position="169"/>
    </location>
</feature>
<dbReference type="EMBL" id="CAJPEV010000997">
    <property type="protein sequence ID" value="CAG0890020.1"/>
    <property type="molecule type" value="Genomic_DNA"/>
</dbReference>